<dbReference type="EMBL" id="BBIO01000001">
    <property type="protein sequence ID" value="GAK43521.1"/>
    <property type="molecule type" value="Genomic_DNA"/>
</dbReference>
<gene>
    <name evidence="9" type="ORF">M2A_0020</name>
</gene>
<dbReference type="Proteomes" id="UP000028702">
    <property type="component" value="Unassembled WGS sequence"/>
</dbReference>
<comment type="similarity">
    <text evidence="2">Belongs to the VirD4/TraG family.</text>
</comment>
<evidence type="ECO:0000256" key="2">
    <source>
        <dbReference type="ARBA" id="ARBA00008806"/>
    </source>
</evidence>
<evidence type="ECO:0000256" key="4">
    <source>
        <dbReference type="ARBA" id="ARBA00022692"/>
    </source>
</evidence>
<dbReference type="InterPro" id="IPR051539">
    <property type="entry name" value="T4SS-coupling_protein"/>
</dbReference>
<dbReference type="PANTHER" id="PTHR37937">
    <property type="entry name" value="CONJUGATIVE TRANSFER: DNA TRANSPORT"/>
    <property type="match status" value="1"/>
</dbReference>
<keyword evidence="6 8" id="KW-0472">Membrane</keyword>
<dbReference type="Pfam" id="PF02534">
    <property type="entry name" value="T4SS-DNA_transf"/>
    <property type="match status" value="1"/>
</dbReference>
<evidence type="ECO:0000313" key="9">
    <source>
        <dbReference type="EMBL" id="GAK43521.1"/>
    </source>
</evidence>
<dbReference type="SUPFAM" id="SSF52540">
    <property type="entry name" value="P-loop containing nucleoside triphosphate hydrolases"/>
    <property type="match status" value="1"/>
</dbReference>
<dbReference type="eggNOG" id="COG3505">
    <property type="taxonomic scope" value="Bacteria"/>
</dbReference>
<feature type="region of interest" description="Disordered" evidence="7">
    <location>
        <begin position="571"/>
        <end position="595"/>
    </location>
</feature>
<dbReference type="GO" id="GO:0005886">
    <property type="term" value="C:plasma membrane"/>
    <property type="evidence" value="ECO:0007669"/>
    <property type="project" value="UniProtKB-SubCell"/>
</dbReference>
<protein>
    <submittedName>
        <fullName evidence="9">TRAG protein</fullName>
    </submittedName>
</protein>
<evidence type="ECO:0000256" key="1">
    <source>
        <dbReference type="ARBA" id="ARBA00004651"/>
    </source>
</evidence>
<reference evidence="9 10" key="1">
    <citation type="submission" date="2014-07" db="EMBL/GenBank/DDBJ databases">
        <title>Tepidicaulis marinum gen. nov., sp. nov., a novel marine bacterium denitrifying nitrate to nitrous oxide strictly under microaerobic conditions.</title>
        <authorList>
            <person name="Takeuchi M."/>
            <person name="Yamagishi T."/>
            <person name="Kamagata Y."/>
            <person name="Oshima K."/>
            <person name="Hattori M."/>
            <person name="Katayama T."/>
            <person name="Hanada S."/>
            <person name="Tamaki H."/>
            <person name="Marumo K."/>
            <person name="Maeda H."/>
            <person name="Nedachi M."/>
            <person name="Iwasaki W."/>
            <person name="Suwa Y."/>
            <person name="Sakata S."/>
        </authorList>
    </citation>
    <scope>NUCLEOTIDE SEQUENCE [LARGE SCALE GENOMIC DNA]</scope>
    <source>
        <strain evidence="9 10">MA2</strain>
    </source>
</reference>
<feature type="transmembrane region" description="Helical" evidence="8">
    <location>
        <begin position="57"/>
        <end position="77"/>
    </location>
</feature>
<dbReference type="STRING" id="1333998.M2A_0020"/>
<dbReference type="Gene3D" id="3.40.50.300">
    <property type="entry name" value="P-loop containing nucleotide triphosphate hydrolases"/>
    <property type="match status" value="1"/>
</dbReference>
<dbReference type="AlphaFoldDB" id="A0A081B653"/>
<comment type="caution">
    <text evidence="9">The sequence shown here is derived from an EMBL/GenBank/DDBJ whole genome shotgun (WGS) entry which is preliminary data.</text>
</comment>
<keyword evidence="10" id="KW-1185">Reference proteome</keyword>
<comment type="subcellular location">
    <subcellularLocation>
        <location evidence="1">Cell membrane</location>
        <topology evidence="1">Multi-pass membrane protein</topology>
    </subcellularLocation>
</comment>
<evidence type="ECO:0000256" key="7">
    <source>
        <dbReference type="SAM" id="MobiDB-lite"/>
    </source>
</evidence>
<evidence type="ECO:0000256" key="6">
    <source>
        <dbReference type="ARBA" id="ARBA00023136"/>
    </source>
</evidence>
<sequence>MLTARLALLAVFTAALAAILFQWHLAVGFDPLDARWWKWAFKSAAHPAGLPAEMVSAAIWTGSAGVLAMLGVAALAARVSARTLSGAREADELHGTARWAERRDVKAAGLFSAKGVTVGGWKGRLKTETLRHDGPEHVMVFAPTRSGKGVSLILPTLLTWPESVFVLDIKGENFALTAGWRASQGHRILKFEPTSPDSTVRFNPLAEVRLEGGRDIADCQNIAAMIIDPDGKGLRDYWRQEGWTWLSVVILHVIYRVLRDEGRDACLDDVNTFVSGVIEEGTGEDNFEALLDDMIAFEHGKPHVDKEVRRGAARMKIKAPQERSGVHSSAITQLALYADPIIAGNTAESDFALADLVNGETPAALYLIIRPSDIDRLRPLIRIIMNILLRRLTERMEFEGGKSIDTYKHRLLLMLDEFTAIGKLEIFERALAFMAGYGLKAFVVVQDIAQLHQAYGRDESVMSNCHVRIAFAPNRIETAKLLSDMTGKTTVVQKQRSRSGKLGHLGSVSDSLRETGRPLLTPDECMRLRGIEKHGRKIVPGEALIFSAGSPPIRGLQRLYFQDKELARRAAIPAPPVLPTSPAPSLQQETPHERD</sequence>
<accession>A0A081B653</accession>
<evidence type="ECO:0000256" key="5">
    <source>
        <dbReference type="ARBA" id="ARBA00022989"/>
    </source>
</evidence>
<dbReference type="PANTHER" id="PTHR37937:SF1">
    <property type="entry name" value="CONJUGATIVE TRANSFER: DNA TRANSPORT"/>
    <property type="match status" value="1"/>
</dbReference>
<dbReference type="InterPro" id="IPR027417">
    <property type="entry name" value="P-loop_NTPase"/>
</dbReference>
<feature type="region of interest" description="Disordered" evidence="7">
    <location>
        <begin position="490"/>
        <end position="510"/>
    </location>
</feature>
<keyword evidence="5 8" id="KW-1133">Transmembrane helix</keyword>
<proteinExistence type="inferred from homology"/>
<dbReference type="CDD" id="cd01127">
    <property type="entry name" value="TrwB_TraG_TraD_VirD4"/>
    <property type="match status" value="2"/>
</dbReference>
<dbReference type="InterPro" id="IPR003688">
    <property type="entry name" value="TraG/VirD4"/>
</dbReference>
<dbReference type="RefSeq" id="WP_045441525.1">
    <property type="nucleotide sequence ID" value="NZ_BBIO01000001.1"/>
</dbReference>
<keyword evidence="4 8" id="KW-0812">Transmembrane</keyword>
<evidence type="ECO:0000256" key="8">
    <source>
        <dbReference type="SAM" id="Phobius"/>
    </source>
</evidence>
<organism evidence="9 10">
    <name type="scientific">Tepidicaulis marinus</name>
    <dbReference type="NCBI Taxonomy" id="1333998"/>
    <lineage>
        <taxon>Bacteria</taxon>
        <taxon>Pseudomonadati</taxon>
        <taxon>Pseudomonadota</taxon>
        <taxon>Alphaproteobacteria</taxon>
        <taxon>Hyphomicrobiales</taxon>
        <taxon>Parvibaculaceae</taxon>
        <taxon>Tepidicaulis</taxon>
    </lineage>
</organism>
<name>A0A081B653_9HYPH</name>
<feature type="compositionally biased region" description="Pro residues" evidence="7">
    <location>
        <begin position="573"/>
        <end position="582"/>
    </location>
</feature>
<keyword evidence="3" id="KW-1003">Cell membrane</keyword>
<evidence type="ECO:0000313" key="10">
    <source>
        <dbReference type="Proteomes" id="UP000028702"/>
    </source>
</evidence>
<evidence type="ECO:0000256" key="3">
    <source>
        <dbReference type="ARBA" id="ARBA00022475"/>
    </source>
</evidence>